<organism evidence="1 2">
    <name type="scientific">Pyropia yezoensis</name>
    <name type="common">Susabi-nori</name>
    <name type="synonym">Porphyra yezoensis</name>
    <dbReference type="NCBI Taxonomy" id="2788"/>
    <lineage>
        <taxon>Eukaryota</taxon>
        <taxon>Rhodophyta</taxon>
        <taxon>Bangiophyceae</taxon>
        <taxon>Bangiales</taxon>
        <taxon>Bangiaceae</taxon>
        <taxon>Pyropia</taxon>
    </lineage>
</organism>
<evidence type="ECO:0000313" key="2">
    <source>
        <dbReference type="Proteomes" id="UP000798662"/>
    </source>
</evidence>
<dbReference type="Proteomes" id="UP000798662">
    <property type="component" value="Chromosome 2"/>
</dbReference>
<name>A0ACC3C3K7_PYRYE</name>
<protein>
    <submittedName>
        <fullName evidence="1">Uncharacterized protein</fullName>
    </submittedName>
</protein>
<keyword evidence="2" id="KW-1185">Reference proteome</keyword>
<reference evidence="1" key="1">
    <citation type="submission" date="2019-11" db="EMBL/GenBank/DDBJ databases">
        <title>Nori genome reveals adaptations in red seaweeds to the harsh intertidal environment.</title>
        <authorList>
            <person name="Wang D."/>
            <person name="Mao Y."/>
        </authorList>
    </citation>
    <scope>NUCLEOTIDE SEQUENCE</scope>
    <source>
        <tissue evidence="1">Gametophyte</tissue>
    </source>
</reference>
<comment type="caution">
    <text evidence="1">The sequence shown here is derived from an EMBL/GenBank/DDBJ whole genome shotgun (WGS) entry which is preliminary data.</text>
</comment>
<gene>
    <name evidence="1" type="ORF">I4F81_006911</name>
</gene>
<proteinExistence type="predicted"/>
<sequence length="629" mass="65408">MSGGRPLSHAAAAAFVACGCAPLRGPAVAGQTAGRPILVVGGWSRPPLRGAAAYGAAAAAAPANGPHHGRPSMAAGAAAVAGVSLPPPAGKREKKTSGGRGGGEGGGGKRGGGRGREKAASTSPELAAALEKYEPVIGIEVHVQLATASKAFCGCATVASRLPNNHVCPVCLGHPGSLPRLNGRMVELAAKAGMALNCTVHPVSIFDRKNYFYADTPKNYQISQYDRPLATGGYVTLGSGKHIGVTRLHVEEDSGKMNHVGGTGSVTDADYSLIDYNRAGVGLAEIVSEPEMRSGAEAAEYGRELQRVLRYVGVSDGNMQDGSLRCDVNVSLRRRPPPPADDAPDAAAAAAAALEATPFGTKVELKNVNSFAAVHRGVEYEITRQAAVLDAGGELAQETRTWDDKTASTILLRVKEGDADYRYFPEPDLPPLTLSAVTLASWRDALPELPAEKRARYVADLGLSEYDAWVLADDGDTARYFDAVVAARADPKAAANWVMGDLLKEVRAAKYDSVPACALPPEALAEMIILITDGVISGKIAKSLLPELVASGGSPAAMVEERGLKQITDPEEIGALVTGVLSANAKEVDLYRNGKNKLFGFFVGKVLAASGGRADPQLTNDIVKQQLAG</sequence>
<evidence type="ECO:0000313" key="1">
    <source>
        <dbReference type="EMBL" id="KAK1864363.1"/>
    </source>
</evidence>
<accession>A0ACC3C3K7</accession>
<dbReference type="EMBL" id="CM020619">
    <property type="protein sequence ID" value="KAK1864363.1"/>
    <property type="molecule type" value="Genomic_DNA"/>
</dbReference>